<keyword evidence="2 6" id="KW-0396">Initiation factor</keyword>
<dbReference type="InterPro" id="IPR054711">
    <property type="entry name" value="eIF3a_PCI_TPR-like"/>
</dbReference>
<feature type="compositionally biased region" description="Basic and acidic residues" evidence="4">
    <location>
        <begin position="197"/>
        <end position="236"/>
    </location>
</feature>
<dbReference type="PANTHER" id="PTHR14005">
    <property type="entry name" value="EUKARYOTIC TRANSLATION INITIATION FACTOR 3, THETA SUBUNIT"/>
    <property type="match status" value="1"/>
</dbReference>
<evidence type="ECO:0000256" key="3">
    <source>
        <dbReference type="ARBA" id="ARBA00022917"/>
    </source>
</evidence>
<dbReference type="InterPro" id="IPR027512">
    <property type="entry name" value="EIF3A"/>
</dbReference>
<keyword evidence="3" id="KW-0648">Protein biosynthesis</keyword>
<evidence type="ECO:0000313" key="7">
    <source>
        <dbReference type="Proteomes" id="UP001166674"/>
    </source>
</evidence>
<protein>
    <submittedName>
        <fullName evidence="6">Eukaryotic translation initiation factor 3 subunit A</fullName>
    </submittedName>
</protein>
<feature type="region of interest" description="Disordered" evidence="4">
    <location>
        <begin position="197"/>
        <end position="298"/>
    </location>
</feature>
<comment type="caution">
    <text evidence="6">The sequence shown here is derived from an EMBL/GenBank/DDBJ whole genome shotgun (WGS) entry which is preliminary data.</text>
</comment>
<sequence length="298" mass="36271">MLKYLELCVDLRKNHLAKEGLYQYKNICQQVNIKSLEDVVRAYLKLAEEKTEVAKEESQQMVLDIEDLDNIQTPESVLLSAVSGEDTQDQTDRLLLTPWVKFLWESYRQCLDLLRNNSRVERLYHDIAQQAFKFCLQCTGARQSVYEEKLKQFEEQLAEERHNRLEEQKRQQKEECRITYYREKEEEEQRRAEEQMLKEREEREKAERAKQREEVSSWRRADDRKDDRAEERDPPRRVPPPALSRDRERDRDRDWDRDQHRDREGEKEKTSWRAEKDRESLHHTKNETDEDGWTTVRR</sequence>
<dbReference type="GO" id="GO:0071541">
    <property type="term" value="C:eukaryotic translation initiation factor 3 complex, eIF3m"/>
    <property type="evidence" value="ECO:0007669"/>
    <property type="project" value="TreeGrafter"/>
</dbReference>
<feature type="domain" description="eIF3a PCI" evidence="5">
    <location>
        <begin position="1"/>
        <end position="138"/>
    </location>
</feature>
<proteinExistence type="predicted"/>
<organism evidence="6 7">
    <name type="scientific">Sciurus carolinensis</name>
    <name type="common">Eastern gray squirrel</name>
    <dbReference type="NCBI Taxonomy" id="30640"/>
    <lineage>
        <taxon>Eukaryota</taxon>
        <taxon>Metazoa</taxon>
        <taxon>Chordata</taxon>
        <taxon>Craniata</taxon>
        <taxon>Vertebrata</taxon>
        <taxon>Euteleostomi</taxon>
        <taxon>Mammalia</taxon>
        <taxon>Eutheria</taxon>
        <taxon>Euarchontoglires</taxon>
        <taxon>Glires</taxon>
        <taxon>Rodentia</taxon>
        <taxon>Sciuromorpha</taxon>
        <taxon>Sciuridae</taxon>
        <taxon>Sciurinae</taxon>
        <taxon>Sciurini</taxon>
        <taxon>Sciurus</taxon>
    </lineage>
</organism>
<dbReference type="GO" id="GO:0071540">
    <property type="term" value="C:eukaryotic translation initiation factor 3 complex, eIF3e"/>
    <property type="evidence" value="ECO:0007669"/>
    <property type="project" value="TreeGrafter"/>
</dbReference>
<evidence type="ECO:0000256" key="2">
    <source>
        <dbReference type="ARBA" id="ARBA00022540"/>
    </source>
</evidence>
<reference evidence="6" key="1">
    <citation type="submission" date="2020-03" db="EMBL/GenBank/DDBJ databases">
        <title>Studies in the Genomics of Life Span.</title>
        <authorList>
            <person name="Glass D."/>
        </authorList>
    </citation>
    <scope>NUCLEOTIDE SEQUENCE</scope>
    <source>
        <strain evidence="6">SUZIE</strain>
        <tissue evidence="6">Muscle</tissue>
    </source>
</reference>
<dbReference type="AlphaFoldDB" id="A0AA41NAD3"/>
<evidence type="ECO:0000256" key="1">
    <source>
        <dbReference type="ARBA" id="ARBA00022490"/>
    </source>
</evidence>
<accession>A0AA41NAD3</accession>
<gene>
    <name evidence="6" type="ORF">SUZIE_189625</name>
</gene>
<dbReference type="Proteomes" id="UP001166674">
    <property type="component" value="Unassembled WGS sequence"/>
</dbReference>
<feature type="compositionally biased region" description="Basic and acidic residues" evidence="4">
    <location>
        <begin position="244"/>
        <end position="287"/>
    </location>
</feature>
<keyword evidence="1" id="KW-0963">Cytoplasm</keyword>
<evidence type="ECO:0000313" key="6">
    <source>
        <dbReference type="EMBL" id="MBZ3886773.1"/>
    </source>
</evidence>
<keyword evidence="7" id="KW-1185">Reference proteome</keyword>
<dbReference type="GO" id="GO:0043614">
    <property type="term" value="C:multi-eIF complex"/>
    <property type="evidence" value="ECO:0007669"/>
    <property type="project" value="TreeGrafter"/>
</dbReference>
<evidence type="ECO:0000259" key="5">
    <source>
        <dbReference type="Pfam" id="PF22591"/>
    </source>
</evidence>
<dbReference type="GO" id="GO:0002188">
    <property type="term" value="P:translation reinitiation"/>
    <property type="evidence" value="ECO:0007669"/>
    <property type="project" value="TreeGrafter"/>
</dbReference>
<dbReference type="GO" id="GO:0001732">
    <property type="term" value="P:formation of cytoplasmic translation initiation complex"/>
    <property type="evidence" value="ECO:0007669"/>
    <property type="project" value="TreeGrafter"/>
</dbReference>
<dbReference type="Pfam" id="PF22591">
    <property type="entry name" value="eIF3a_PCI_TPR-like"/>
    <property type="match status" value="1"/>
</dbReference>
<evidence type="ECO:0000256" key="4">
    <source>
        <dbReference type="SAM" id="MobiDB-lite"/>
    </source>
</evidence>
<dbReference type="GO" id="GO:0003729">
    <property type="term" value="F:mRNA binding"/>
    <property type="evidence" value="ECO:0007669"/>
    <property type="project" value="TreeGrafter"/>
</dbReference>
<name>A0AA41NAD3_SCICA</name>
<dbReference type="GO" id="GO:0003743">
    <property type="term" value="F:translation initiation factor activity"/>
    <property type="evidence" value="ECO:0007669"/>
    <property type="project" value="UniProtKB-KW"/>
</dbReference>
<dbReference type="EMBL" id="JAATJV010411900">
    <property type="protein sequence ID" value="MBZ3886773.1"/>
    <property type="molecule type" value="Genomic_DNA"/>
</dbReference>
<dbReference type="PANTHER" id="PTHR14005:SF0">
    <property type="entry name" value="EUKARYOTIC TRANSLATION INITIATION FACTOR 3 SUBUNIT A"/>
    <property type="match status" value="1"/>
</dbReference>